<accession>A0A8T3E6T8</accession>
<organism evidence="2 3">
    <name type="scientific">Albula goreensis</name>
    <dbReference type="NCBI Taxonomy" id="1534307"/>
    <lineage>
        <taxon>Eukaryota</taxon>
        <taxon>Metazoa</taxon>
        <taxon>Chordata</taxon>
        <taxon>Craniata</taxon>
        <taxon>Vertebrata</taxon>
        <taxon>Euteleostomi</taxon>
        <taxon>Actinopterygii</taxon>
        <taxon>Neopterygii</taxon>
        <taxon>Teleostei</taxon>
        <taxon>Albuliformes</taxon>
        <taxon>Albulidae</taxon>
        <taxon>Albula</taxon>
    </lineage>
</organism>
<keyword evidence="3" id="KW-1185">Reference proteome</keyword>
<evidence type="ECO:0000313" key="3">
    <source>
        <dbReference type="Proteomes" id="UP000829720"/>
    </source>
</evidence>
<evidence type="ECO:0000256" key="1">
    <source>
        <dbReference type="SAM" id="MobiDB-lite"/>
    </source>
</evidence>
<reference evidence="2" key="1">
    <citation type="submission" date="2021-01" db="EMBL/GenBank/DDBJ databases">
        <authorList>
            <person name="Zahm M."/>
            <person name="Roques C."/>
            <person name="Cabau C."/>
            <person name="Klopp C."/>
            <person name="Donnadieu C."/>
            <person name="Jouanno E."/>
            <person name="Lampietro C."/>
            <person name="Louis A."/>
            <person name="Herpin A."/>
            <person name="Echchiki A."/>
            <person name="Berthelot C."/>
            <person name="Parey E."/>
            <person name="Roest-Crollius H."/>
            <person name="Braasch I."/>
            <person name="Postlethwait J."/>
            <person name="Bobe J."/>
            <person name="Montfort J."/>
            <person name="Bouchez O."/>
            <person name="Begum T."/>
            <person name="Mejri S."/>
            <person name="Adams A."/>
            <person name="Chen W.-J."/>
            <person name="Guiguen Y."/>
        </authorList>
    </citation>
    <scope>NUCLEOTIDE SEQUENCE</scope>
    <source>
        <tissue evidence="2">Blood</tissue>
    </source>
</reference>
<protein>
    <submittedName>
        <fullName evidence="2">Uncharacterized protein</fullName>
    </submittedName>
</protein>
<sequence length="90" mass="9891">MVNYTMGRDKGGPRTAAMGHGFKQSLLHMVECRESYKPLKDPSYEAANGTGWSNSMTSGKGERKLKLSTVGRNPGPELYDLDSVQNQNPD</sequence>
<dbReference type="EMBL" id="JAERUA010000002">
    <property type="protein sequence ID" value="KAI1903357.1"/>
    <property type="molecule type" value="Genomic_DNA"/>
</dbReference>
<dbReference type="AlphaFoldDB" id="A0A8T3E6T8"/>
<gene>
    <name evidence="2" type="ORF">AGOR_G00026360</name>
</gene>
<feature type="region of interest" description="Disordered" evidence="1">
    <location>
        <begin position="40"/>
        <end position="90"/>
    </location>
</feature>
<proteinExistence type="predicted"/>
<evidence type="ECO:0000313" key="2">
    <source>
        <dbReference type="EMBL" id="KAI1903357.1"/>
    </source>
</evidence>
<name>A0A8T3E6T8_9TELE</name>
<dbReference type="Proteomes" id="UP000829720">
    <property type="component" value="Unassembled WGS sequence"/>
</dbReference>
<comment type="caution">
    <text evidence="2">The sequence shown here is derived from an EMBL/GenBank/DDBJ whole genome shotgun (WGS) entry which is preliminary data.</text>
</comment>